<evidence type="ECO:0000259" key="1">
    <source>
        <dbReference type="Pfam" id="PF20150"/>
    </source>
</evidence>
<dbReference type="AlphaFoldDB" id="A0A0U5C9Q9"/>
<protein>
    <recommendedName>
        <fullName evidence="1">2EXR domain-containing protein</fullName>
    </recommendedName>
</protein>
<evidence type="ECO:0000313" key="3">
    <source>
        <dbReference type="Proteomes" id="UP000054771"/>
    </source>
</evidence>
<keyword evidence="3" id="KW-1185">Reference proteome</keyword>
<accession>A0A0U5C9Q9</accession>
<dbReference type="EMBL" id="CDMC01000005">
    <property type="protein sequence ID" value="CEL05820.1"/>
    <property type="molecule type" value="Genomic_DNA"/>
</dbReference>
<reference evidence="3" key="1">
    <citation type="journal article" date="2016" name="Genome Announc.">
        <title>Draft genome sequences of fungus Aspergillus calidoustus.</title>
        <authorList>
            <person name="Horn F."/>
            <person name="Linde J."/>
            <person name="Mattern D.J."/>
            <person name="Walther G."/>
            <person name="Guthke R."/>
            <person name="Scherlach K."/>
            <person name="Martin K."/>
            <person name="Brakhage A.A."/>
            <person name="Petzke L."/>
            <person name="Valiante V."/>
        </authorList>
    </citation>
    <scope>NUCLEOTIDE SEQUENCE [LARGE SCALE GENOMIC DNA]</scope>
    <source>
        <strain evidence="3">SF006504</strain>
    </source>
</reference>
<dbReference type="Proteomes" id="UP000054771">
    <property type="component" value="Unassembled WGS sequence"/>
</dbReference>
<organism evidence="2 3">
    <name type="scientific">Aspergillus calidoustus</name>
    <dbReference type="NCBI Taxonomy" id="454130"/>
    <lineage>
        <taxon>Eukaryota</taxon>
        <taxon>Fungi</taxon>
        <taxon>Dikarya</taxon>
        <taxon>Ascomycota</taxon>
        <taxon>Pezizomycotina</taxon>
        <taxon>Eurotiomycetes</taxon>
        <taxon>Eurotiomycetidae</taxon>
        <taxon>Eurotiales</taxon>
        <taxon>Aspergillaceae</taxon>
        <taxon>Aspergillus</taxon>
        <taxon>Aspergillus subgen. Nidulantes</taxon>
    </lineage>
</organism>
<dbReference type="PANTHER" id="PTHR35910:SF6">
    <property type="entry name" value="2EXR DOMAIN-CONTAINING PROTEIN"/>
    <property type="match status" value="1"/>
</dbReference>
<gene>
    <name evidence="2" type="ORF">ASPCAL06933</name>
</gene>
<evidence type="ECO:0000313" key="2">
    <source>
        <dbReference type="EMBL" id="CEL05820.1"/>
    </source>
</evidence>
<dbReference type="PANTHER" id="PTHR35910">
    <property type="entry name" value="2EXR DOMAIN-CONTAINING PROTEIN"/>
    <property type="match status" value="1"/>
</dbReference>
<name>A0A0U5C9Q9_ASPCI</name>
<dbReference type="OrthoDB" id="2142759at2759"/>
<dbReference type="InterPro" id="IPR045518">
    <property type="entry name" value="2EXR"/>
</dbReference>
<sequence length="229" mass="26199">MIWENTWPTARVIEAASWEKFDDATAGEVVDEIEEANDSNDDDRETPGFKQFTILRPLGSFDALLQSDSSSRFLETRSPLEECPPPIALWICHESRMHSLRKYILIQHPDLPERSFYLNPRQDLLWLSCDITDNSDLLKELQESYRNSLASFRNLLVEDIEWEGWNLSSSMVVSILPALQTVVLIADDHEDDNTLIKYSIKEYGEFATRYKAEYSMFCGLGGGGHIISA</sequence>
<proteinExistence type="predicted"/>
<dbReference type="Pfam" id="PF20150">
    <property type="entry name" value="2EXR"/>
    <property type="match status" value="1"/>
</dbReference>
<dbReference type="STRING" id="454130.A0A0U5C9Q9"/>
<feature type="domain" description="2EXR" evidence="1">
    <location>
        <begin position="1"/>
        <end position="125"/>
    </location>
</feature>